<accession>A0A8K0SFJ3</accession>
<proteinExistence type="predicted"/>
<feature type="chain" id="PRO_5035482735" evidence="1">
    <location>
        <begin position="25"/>
        <end position="198"/>
    </location>
</feature>
<protein>
    <submittedName>
        <fullName evidence="2">Uncharacterized protein</fullName>
    </submittedName>
</protein>
<sequence>MGPTYHISVILNLILACGAIAVESEQGADNNAETISAPIRLADIQQCPVSPKPMCEDNNCQGSTWVCPTQFLCSSETPVHAPDGRCVVLTGCRCCPHPIDVWCSDSLCAAPEDTRTCVAEDLQGCMCMTGPERTRLAEEDAHNIVWASDGSFEVDLEPDDDDRALTTTSTLAVMPTMETIQPLVLLRGYLAAHQIDKF</sequence>
<dbReference type="EMBL" id="JAGPNK010000037">
    <property type="protein sequence ID" value="KAH7303223.1"/>
    <property type="molecule type" value="Genomic_DNA"/>
</dbReference>
<keyword evidence="1" id="KW-0732">Signal</keyword>
<keyword evidence="3" id="KW-1185">Reference proteome</keyword>
<feature type="signal peptide" evidence="1">
    <location>
        <begin position="1"/>
        <end position="24"/>
    </location>
</feature>
<organism evidence="2 3">
    <name type="scientific">Stachybotrys elegans</name>
    <dbReference type="NCBI Taxonomy" id="80388"/>
    <lineage>
        <taxon>Eukaryota</taxon>
        <taxon>Fungi</taxon>
        <taxon>Dikarya</taxon>
        <taxon>Ascomycota</taxon>
        <taxon>Pezizomycotina</taxon>
        <taxon>Sordariomycetes</taxon>
        <taxon>Hypocreomycetidae</taxon>
        <taxon>Hypocreales</taxon>
        <taxon>Stachybotryaceae</taxon>
        <taxon>Stachybotrys</taxon>
    </lineage>
</organism>
<evidence type="ECO:0000256" key="1">
    <source>
        <dbReference type="SAM" id="SignalP"/>
    </source>
</evidence>
<gene>
    <name evidence="2" type="ORF">B0I35DRAFT_447028</name>
</gene>
<dbReference type="OrthoDB" id="4711270at2759"/>
<name>A0A8K0SFJ3_9HYPO</name>
<comment type="caution">
    <text evidence="2">The sequence shown here is derived from an EMBL/GenBank/DDBJ whole genome shotgun (WGS) entry which is preliminary data.</text>
</comment>
<dbReference type="Proteomes" id="UP000813444">
    <property type="component" value="Unassembled WGS sequence"/>
</dbReference>
<dbReference type="AlphaFoldDB" id="A0A8K0SFJ3"/>
<evidence type="ECO:0000313" key="3">
    <source>
        <dbReference type="Proteomes" id="UP000813444"/>
    </source>
</evidence>
<evidence type="ECO:0000313" key="2">
    <source>
        <dbReference type="EMBL" id="KAH7303223.1"/>
    </source>
</evidence>
<reference evidence="2" key="1">
    <citation type="journal article" date="2021" name="Nat. Commun.">
        <title>Genetic determinants of endophytism in the Arabidopsis root mycobiome.</title>
        <authorList>
            <person name="Mesny F."/>
            <person name="Miyauchi S."/>
            <person name="Thiergart T."/>
            <person name="Pickel B."/>
            <person name="Atanasova L."/>
            <person name="Karlsson M."/>
            <person name="Huettel B."/>
            <person name="Barry K.W."/>
            <person name="Haridas S."/>
            <person name="Chen C."/>
            <person name="Bauer D."/>
            <person name="Andreopoulos W."/>
            <person name="Pangilinan J."/>
            <person name="LaButti K."/>
            <person name="Riley R."/>
            <person name="Lipzen A."/>
            <person name="Clum A."/>
            <person name="Drula E."/>
            <person name="Henrissat B."/>
            <person name="Kohler A."/>
            <person name="Grigoriev I.V."/>
            <person name="Martin F.M."/>
            <person name="Hacquard S."/>
        </authorList>
    </citation>
    <scope>NUCLEOTIDE SEQUENCE</scope>
    <source>
        <strain evidence="2">MPI-CAGE-CH-0235</strain>
    </source>
</reference>